<evidence type="ECO:0000313" key="7">
    <source>
        <dbReference type="Proteomes" id="UP000572635"/>
    </source>
</evidence>
<feature type="DNA-binding region" description="H-T-H motif" evidence="4">
    <location>
        <begin position="40"/>
        <end position="59"/>
    </location>
</feature>
<dbReference type="Gene3D" id="1.10.357.10">
    <property type="entry name" value="Tetracycline Repressor, domain 2"/>
    <property type="match status" value="1"/>
</dbReference>
<dbReference type="PROSITE" id="PS50977">
    <property type="entry name" value="HTH_TETR_2"/>
    <property type="match status" value="1"/>
</dbReference>
<dbReference type="AlphaFoldDB" id="A0A7W8QHX4"/>
<organism evidence="6 7">
    <name type="scientific">Nocardiopsis composta</name>
    <dbReference type="NCBI Taxonomy" id="157465"/>
    <lineage>
        <taxon>Bacteria</taxon>
        <taxon>Bacillati</taxon>
        <taxon>Actinomycetota</taxon>
        <taxon>Actinomycetes</taxon>
        <taxon>Streptosporangiales</taxon>
        <taxon>Nocardiopsidaceae</taxon>
        <taxon>Nocardiopsis</taxon>
    </lineage>
</organism>
<evidence type="ECO:0000259" key="5">
    <source>
        <dbReference type="PROSITE" id="PS50977"/>
    </source>
</evidence>
<dbReference type="PANTHER" id="PTHR30055">
    <property type="entry name" value="HTH-TYPE TRANSCRIPTIONAL REGULATOR RUTR"/>
    <property type="match status" value="1"/>
</dbReference>
<protein>
    <submittedName>
        <fullName evidence="6">AcrR family transcriptional regulator</fullName>
    </submittedName>
</protein>
<keyword evidence="3" id="KW-0804">Transcription</keyword>
<evidence type="ECO:0000256" key="4">
    <source>
        <dbReference type="PROSITE-ProRule" id="PRU00335"/>
    </source>
</evidence>
<dbReference type="Pfam" id="PF00440">
    <property type="entry name" value="TetR_N"/>
    <property type="match status" value="1"/>
</dbReference>
<gene>
    <name evidence="6" type="ORF">HDA36_000603</name>
</gene>
<evidence type="ECO:0000313" key="6">
    <source>
        <dbReference type="EMBL" id="MBB5430519.1"/>
    </source>
</evidence>
<keyword evidence="1" id="KW-0805">Transcription regulation</keyword>
<keyword evidence="2 4" id="KW-0238">DNA-binding</keyword>
<dbReference type="RefSeq" id="WP_184388458.1">
    <property type="nucleotide sequence ID" value="NZ_BAAAJD010000023.1"/>
</dbReference>
<keyword evidence="7" id="KW-1185">Reference proteome</keyword>
<evidence type="ECO:0000256" key="1">
    <source>
        <dbReference type="ARBA" id="ARBA00023015"/>
    </source>
</evidence>
<feature type="domain" description="HTH tetR-type" evidence="5">
    <location>
        <begin position="17"/>
        <end position="77"/>
    </location>
</feature>
<dbReference type="PRINTS" id="PR00455">
    <property type="entry name" value="HTHTETR"/>
</dbReference>
<dbReference type="EMBL" id="JACHDB010000001">
    <property type="protein sequence ID" value="MBB5430519.1"/>
    <property type="molecule type" value="Genomic_DNA"/>
</dbReference>
<comment type="caution">
    <text evidence="6">The sequence shown here is derived from an EMBL/GenBank/DDBJ whole genome shotgun (WGS) entry which is preliminary data.</text>
</comment>
<name>A0A7W8QHX4_9ACTN</name>
<dbReference type="GO" id="GO:0003700">
    <property type="term" value="F:DNA-binding transcription factor activity"/>
    <property type="evidence" value="ECO:0007669"/>
    <property type="project" value="TreeGrafter"/>
</dbReference>
<dbReference type="InterPro" id="IPR001647">
    <property type="entry name" value="HTH_TetR"/>
</dbReference>
<dbReference type="SUPFAM" id="SSF46689">
    <property type="entry name" value="Homeodomain-like"/>
    <property type="match status" value="1"/>
</dbReference>
<dbReference type="GO" id="GO:0000976">
    <property type="term" value="F:transcription cis-regulatory region binding"/>
    <property type="evidence" value="ECO:0007669"/>
    <property type="project" value="TreeGrafter"/>
</dbReference>
<dbReference type="InterPro" id="IPR050109">
    <property type="entry name" value="HTH-type_TetR-like_transc_reg"/>
</dbReference>
<evidence type="ECO:0000256" key="3">
    <source>
        <dbReference type="ARBA" id="ARBA00023163"/>
    </source>
</evidence>
<dbReference type="Proteomes" id="UP000572635">
    <property type="component" value="Unassembled WGS sequence"/>
</dbReference>
<dbReference type="InterPro" id="IPR009057">
    <property type="entry name" value="Homeodomain-like_sf"/>
</dbReference>
<proteinExistence type="predicted"/>
<reference evidence="6 7" key="1">
    <citation type="submission" date="2020-08" db="EMBL/GenBank/DDBJ databases">
        <title>Sequencing the genomes of 1000 actinobacteria strains.</title>
        <authorList>
            <person name="Klenk H.-P."/>
        </authorList>
    </citation>
    <scope>NUCLEOTIDE SEQUENCE [LARGE SCALE GENOMIC DNA]</scope>
    <source>
        <strain evidence="6 7">DSM 44551</strain>
    </source>
</reference>
<accession>A0A7W8QHX4</accession>
<sequence length="202" mass="22582">MNADGSSGIGRREQKRADTRLAIQRAAVELFEEHGYDATTVDDIARRANVAPRTFFRYFPSKELTLFSEDVSERFAALVLDAPPHLPPLDALESALARLLEDAPSELDRRRQALRRTLHEQPGVTRQFAHVQDLIAERLRAAFLRRLQDGGAPRPGLTADATVAIYLGLARTLVDGDPDQRERIREWFDAVRAVLGESRAGT</sequence>
<evidence type="ECO:0000256" key="2">
    <source>
        <dbReference type="ARBA" id="ARBA00023125"/>
    </source>
</evidence>
<dbReference type="PANTHER" id="PTHR30055:SF238">
    <property type="entry name" value="MYCOFACTOCIN BIOSYNTHESIS TRANSCRIPTIONAL REGULATOR MFTR-RELATED"/>
    <property type="match status" value="1"/>
</dbReference>